<comment type="caution">
    <text evidence="3">The sequence shown here is derived from an EMBL/GenBank/DDBJ whole genome shotgun (WGS) entry which is preliminary data.</text>
</comment>
<dbReference type="AlphaFoldDB" id="A0A5R8KKF1"/>
<feature type="region of interest" description="Disordered" evidence="1">
    <location>
        <begin position="145"/>
        <end position="170"/>
    </location>
</feature>
<keyword evidence="2" id="KW-0812">Transmembrane</keyword>
<dbReference type="Proteomes" id="UP000306196">
    <property type="component" value="Unassembled WGS sequence"/>
</dbReference>
<gene>
    <name evidence="3" type="ORF">FEM03_01200</name>
</gene>
<evidence type="ECO:0000313" key="4">
    <source>
        <dbReference type="Proteomes" id="UP000306196"/>
    </source>
</evidence>
<dbReference type="OrthoDB" id="197204at2"/>
<proteinExistence type="predicted"/>
<evidence type="ECO:0000256" key="1">
    <source>
        <dbReference type="SAM" id="MobiDB-lite"/>
    </source>
</evidence>
<accession>A0A5R8KKF1</accession>
<evidence type="ECO:0000313" key="3">
    <source>
        <dbReference type="EMBL" id="TLD72720.1"/>
    </source>
</evidence>
<feature type="transmembrane region" description="Helical" evidence="2">
    <location>
        <begin position="6"/>
        <end position="25"/>
    </location>
</feature>
<keyword evidence="3" id="KW-0645">Protease</keyword>
<evidence type="ECO:0000256" key="2">
    <source>
        <dbReference type="SAM" id="Phobius"/>
    </source>
</evidence>
<keyword evidence="3" id="KW-0378">Hydrolase</keyword>
<keyword evidence="2" id="KW-1133">Transmembrane helix</keyword>
<dbReference type="SUPFAM" id="SSF49464">
    <property type="entry name" value="Carboxypeptidase regulatory domain-like"/>
    <property type="match status" value="1"/>
</dbReference>
<keyword evidence="4" id="KW-1185">Reference proteome</keyword>
<keyword evidence="3" id="KW-0121">Carboxypeptidase</keyword>
<name>A0A5R8KKF1_9BACT</name>
<dbReference type="EMBL" id="VAUV01000001">
    <property type="protein sequence ID" value="TLD72720.1"/>
    <property type="molecule type" value="Genomic_DNA"/>
</dbReference>
<dbReference type="Pfam" id="PF13620">
    <property type="entry name" value="CarboxypepD_reg"/>
    <property type="match status" value="1"/>
</dbReference>
<dbReference type="GO" id="GO:0004180">
    <property type="term" value="F:carboxypeptidase activity"/>
    <property type="evidence" value="ECO:0007669"/>
    <property type="project" value="UniProtKB-KW"/>
</dbReference>
<sequence>MKSKKFIYISLAFLIAIMLLLFLLWKSRIDDRIDAINPTGLSHRTSKTNHPTNTNIQNQNEPNPEKLREFELAFLTPITFYGKVVDQYGDPVPQANVRLAANDKPWGKSSKHDKFTNGEGLFSIAGIRGISLFVEVSKPGYHQLPKSENQVGSGSSFPYSTQSVKGPHRPDKENPVMFVLYKQGVLEPLIKIGRKQFKVSRDGMPTVINLNPNLTGNVHQMTIKCWNKEKDKPPGQRQYDWTLEIAVHQGGLIQRKDSFDFIAPLEGYQPSEAIQISASLPLGEWRDTVMRSYFVKFNDGVMARVDIEMIAHGDHFAMWKSYLNPKAGSRNLESDSK</sequence>
<feature type="compositionally biased region" description="Polar residues" evidence="1">
    <location>
        <begin position="146"/>
        <end position="164"/>
    </location>
</feature>
<keyword evidence="2" id="KW-0472">Membrane</keyword>
<dbReference type="InterPro" id="IPR008969">
    <property type="entry name" value="CarboxyPept-like_regulatory"/>
</dbReference>
<reference evidence="3 4" key="1">
    <citation type="submission" date="2019-05" db="EMBL/GenBank/DDBJ databases">
        <title>Verrucobacter flavum gen. nov., sp. nov. a new member of the family Verrucomicrobiaceae.</title>
        <authorList>
            <person name="Szuroczki S."/>
            <person name="Abbaszade G."/>
            <person name="Szabo A."/>
            <person name="Felfoldi T."/>
            <person name="Schumann P."/>
            <person name="Boka K."/>
            <person name="Keki Z."/>
            <person name="Toumi M."/>
            <person name="Toth E."/>
        </authorList>
    </citation>
    <scope>NUCLEOTIDE SEQUENCE [LARGE SCALE GENOMIC DNA]</scope>
    <source>
        <strain evidence="3 4">MG-N-17</strain>
    </source>
</reference>
<protein>
    <submittedName>
        <fullName evidence="3">Carboxypeptidase regulatory-like domain-containing protein</fullName>
    </submittedName>
</protein>
<organism evidence="3 4">
    <name type="scientific">Phragmitibacter flavus</name>
    <dbReference type="NCBI Taxonomy" id="2576071"/>
    <lineage>
        <taxon>Bacteria</taxon>
        <taxon>Pseudomonadati</taxon>
        <taxon>Verrucomicrobiota</taxon>
        <taxon>Verrucomicrobiia</taxon>
        <taxon>Verrucomicrobiales</taxon>
        <taxon>Verrucomicrobiaceae</taxon>
        <taxon>Phragmitibacter</taxon>
    </lineage>
</organism>
<dbReference type="RefSeq" id="WP_138084343.1">
    <property type="nucleotide sequence ID" value="NZ_VAUV01000001.1"/>
</dbReference>